<dbReference type="RefSeq" id="WP_079643877.1">
    <property type="nucleotide sequence ID" value="NZ_FUZF01000013.1"/>
</dbReference>
<dbReference type="STRING" id="1513896.SAMN05660841_02828"/>
<organism evidence="2 3">
    <name type="scientific">Sphingobacterium nematocida</name>
    <dbReference type="NCBI Taxonomy" id="1513896"/>
    <lineage>
        <taxon>Bacteria</taxon>
        <taxon>Pseudomonadati</taxon>
        <taxon>Bacteroidota</taxon>
        <taxon>Sphingobacteriia</taxon>
        <taxon>Sphingobacteriales</taxon>
        <taxon>Sphingobacteriaceae</taxon>
        <taxon>Sphingobacterium</taxon>
    </lineage>
</organism>
<keyword evidence="1" id="KW-0812">Transmembrane</keyword>
<gene>
    <name evidence="2" type="ORF">SAMN05660841_02828</name>
</gene>
<sequence length="348" mass="40569">MANIYLVFERYRYWITGVFWTAVWLLYSLKNYKKLELESFLLSAVLLILYALFAYTIVYLLDVLLAKNKFVLAPVLVVFVFPIALIVVYLWVYQVLPVIGVFVFEREAAFDFNEFVTTVGTEYGKLVLLYITPIWLFNSLITLLRSWQSYQRGFGLLNDQVKRSRMSMHLERNTLSFILYVTRIGQAVHTATLLHMYIDIKDYIEEVSQLSLPVKPIKTEMAYVEKMLDFYCLRYQKQDAVRLQVTGRYSGQIIPALVLLTITENVGTYADLTRPDAVCIELLLRDDGYTFRVRNIKRSGRVAVTHATGRGMQFVREQLDTHLDGKYDLQVVDMETTYQLELKVNLNQ</sequence>
<accession>A0A1T5EWM6</accession>
<evidence type="ECO:0000256" key="1">
    <source>
        <dbReference type="SAM" id="Phobius"/>
    </source>
</evidence>
<dbReference type="AlphaFoldDB" id="A0A1T5EWM6"/>
<keyword evidence="1" id="KW-0472">Membrane</keyword>
<evidence type="ECO:0008006" key="4">
    <source>
        <dbReference type="Google" id="ProtNLM"/>
    </source>
</evidence>
<dbReference type="OrthoDB" id="9792992at2"/>
<reference evidence="3" key="1">
    <citation type="submission" date="2017-02" db="EMBL/GenBank/DDBJ databases">
        <authorList>
            <person name="Varghese N."/>
            <person name="Submissions S."/>
        </authorList>
    </citation>
    <scope>NUCLEOTIDE SEQUENCE [LARGE SCALE GENOMIC DNA]</scope>
    <source>
        <strain evidence="3">DSM 24091</strain>
    </source>
</reference>
<keyword evidence="1" id="KW-1133">Transmembrane helix</keyword>
<protein>
    <recommendedName>
        <fullName evidence="4">Histidine kinase</fullName>
    </recommendedName>
</protein>
<evidence type="ECO:0000313" key="2">
    <source>
        <dbReference type="EMBL" id="SKB88301.1"/>
    </source>
</evidence>
<keyword evidence="3" id="KW-1185">Reference proteome</keyword>
<feature type="transmembrane region" description="Helical" evidence="1">
    <location>
        <begin position="12"/>
        <end position="29"/>
    </location>
</feature>
<proteinExistence type="predicted"/>
<feature type="transmembrane region" description="Helical" evidence="1">
    <location>
        <begin position="70"/>
        <end position="92"/>
    </location>
</feature>
<evidence type="ECO:0000313" key="3">
    <source>
        <dbReference type="Proteomes" id="UP000190150"/>
    </source>
</evidence>
<name>A0A1T5EWM6_9SPHI</name>
<dbReference type="EMBL" id="FUZF01000013">
    <property type="protein sequence ID" value="SKB88301.1"/>
    <property type="molecule type" value="Genomic_DNA"/>
</dbReference>
<feature type="transmembrane region" description="Helical" evidence="1">
    <location>
        <begin position="41"/>
        <end position="61"/>
    </location>
</feature>
<dbReference type="Proteomes" id="UP000190150">
    <property type="component" value="Unassembled WGS sequence"/>
</dbReference>
<feature type="transmembrane region" description="Helical" evidence="1">
    <location>
        <begin position="127"/>
        <end position="144"/>
    </location>
</feature>